<evidence type="ECO:0000256" key="3">
    <source>
        <dbReference type="ARBA" id="ARBA00022832"/>
    </source>
</evidence>
<evidence type="ECO:0000256" key="1">
    <source>
        <dbReference type="ARBA" id="ARBA00006432"/>
    </source>
</evidence>
<dbReference type="Gene3D" id="3.30.300.30">
    <property type="match status" value="1"/>
</dbReference>
<comment type="similarity">
    <text evidence="1">Belongs to the ATP-dependent AMP-binding enzyme family.</text>
</comment>
<evidence type="ECO:0000259" key="6">
    <source>
        <dbReference type="Pfam" id="PF23024"/>
    </source>
</evidence>
<dbReference type="PROSITE" id="PS00455">
    <property type="entry name" value="AMP_BINDING"/>
    <property type="match status" value="1"/>
</dbReference>
<dbReference type="Gene3D" id="3.40.50.12780">
    <property type="entry name" value="N-terminal domain of ligase-like"/>
    <property type="match status" value="1"/>
</dbReference>
<dbReference type="SUPFAM" id="SSF56801">
    <property type="entry name" value="Acetyl-CoA synthetase-like"/>
    <property type="match status" value="1"/>
</dbReference>
<proteinExistence type="inferred from homology"/>
<evidence type="ECO:0000256" key="2">
    <source>
        <dbReference type="ARBA" id="ARBA00022598"/>
    </source>
</evidence>
<dbReference type="InterPro" id="IPR045851">
    <property type="entry name" value="AMP-bd_C_sf"/>
</dbReference>
<dbReference type="PANTHER" id="PTHR22754:SF32">
    <property type="entry name" value="DISCO-INTERACTING PROTEIN 2"/>
    <property type="match status" value="1"/>
</dbReference>
<dbReference type="InterPro" id="IPR042099">
    <property type="entry name" value="ANL_N_sf"/>
</dbReference>
<evidence type="ECO:0000313" key="8">
    <source>
        <dbReference type="Proteomes" id="UP001596514"/>
    </source>
</evidence>
<evidence type="ECO:0000313" key="7">
    <source>
        <dbReference type="EMBL" id="MFC7599844.1"/>
    </source>
</evidence>
<dbReference type="CDD" id="cd05931">
    <property type="entry name" value="FAAL"/>
    <property type="match status" value="1"/>
</dbReference>
<keyword evidence="3" id="KW-0276">Fatty acid metabolism</keyword>
<organism evidence="7 8">
    <name type="scientific">Streptosporangium amethystogenes subsp. fukuiense</name>
    <dbReference type="NCBI Taxonomy" id="698418"/>
    <lineage>
        <taxon>Bacteria</taxon>
        <taxon>Bacillati</taxon>
        <taxon>Actinomycetota</taxon>
        <taxon>Actinomycetes</taxon>
        <taxon>Streptosporangiales</taxon>
        <taxon>Streptosporangiaceae</taxon>
        <taxon>Streptosporangium</taxon>
    </lineage>
</organism>
<dbReference type="EMBL" id="JBHTEE010000001">
    <property type="protein sequence ID" value="MFC7599844.1"/>
    <property type="molecule type" value="Genomic_DNA"/>
</dbReference>
<dbReference type="InterPro" id="IPR040097">
    <property type="entry name" value="FAAL/FAAC"/>
</dbReference>
<dbReference type="Pfam" id="PF23024">
    <property type="entry name" value="AMP-dom_DIP2-like"/>
    <property type="match status" value="1"/>
</dbReference>
<evidence type="ECO:0000256" key="4">
    <source>
        <dbReference type="ARBA" id="ARBA00023098"/>
    </source>
</evidence>
<dbReference type="PANTHER" id="PTHR22754">
    <property type="entry name" value="DISCO-INTERACTING PROTEIN 2 DIP2 -RELATED"/>
    <property type="match status" value="1"/>
</dbReference>
<dbReference type="GO" id="GO:0016874">
    <property type="term" value="F:ligase activity"/>
    <property type="evidence" value="ECO:0007669"/>
    <property type="project" value="UniProtKB-KW"/>
</dbReference>
<gene>
    <name evidence="7" type="ORF">ACFQVD_06965</name>
</gene>
<evidence type="ECO:0000259" key="5">
    <source>
        <dbReference type="Pfam" id="PF00501"/>
    </source>
</evidence>
<name>A0ABW2SW17_9ACTN</name>
<keyword evidence="2 7" id="KW-0436">Ligase</keyword>
<protein>
    <submittedName>
        <fullName evidence="7">Fatty acyl-AMP ligase</fullName>
    </submittedName>
</protein>
<accession>A0ABW2SW17</accession>
<keyword evidence="4" id="KW-0443">Lipid metabolism</keyword>
<dbReference type="RefSeq" id="WP_343982781.1">
    <property type="nucleotide sequence ID" value="NZ_BAAAGK010000266.1"/>
</dbReference>
<dbReference type="Proteomes" id="UP001596514">
    <property type="component" value="Unassembled WGS sequence"/>
</dbReference>
<dbReference type="InterPro" id="IPR020845">
    <property type="entry name" value="AMP-binding_CS"/>
</dbReference>
<sequence length="565" mass="60100">MTFHDSVLASLLSTADEHGERPALTFLGRGESTRWTFAELALRARQVATRLTEAGAYGERVLLVCPSSAEYAPVFYGCMLAGALPVPVYLPSLAHFRSAWSKIASIARDSGAAYAIAPEPLPGADAPATLPGFRGWLHFADLLRGDAADHWALPTPEDLAFLQYTSGSTGNPKGVMVTHGGLTHNARVVAAAVGAGHETTTVSWLPLYHDMGIIGSLLSPLLWGAHVVKMSPQAFAAQPFAWLRAISDHGGQLSYAPNFAYELCVRKVTDAELATLDLSRWRVALNGAEPLRRDTLRRFAERFAPAGLDAASLYAAYGMAEATLVVSAGPLSAADPGVRVGERHYVRCGTPLDEMVVEIADPVTGLACEAGEVGEVWVSGPSVAAGYWQRPDATAETFHARLPGREENFLRTGDLGVLDGDDVVIVGRHKDLIVINGVNHYPQDVEYTVERVSPAVRGGCGAAFATEPTGDVPQAEAAVVVAEVTASTAGDLDELITEIRLAVAREHDVLLDGVFLVEPRSVPKTTSGKIRRRECRAMLAEGRFTVLAGWTSPALADADPVAAGR</sequence>
<dbReference type="Pfam" id="PF00501">
    <property type="entry name" value="AMP-binding"/>
    <property type="match status" value="1"/>
</dbReference>
<reference evidence="8" key="1">
    <citation type="journal article" date="2019" name="Int. J. Syst. Evol. Microbiol.">
        <title>The Global Catalogue of Microorganisms (GCM) 10K type strain sequencing project: providing services to taxonomists for standard genome sequencing and annotation.</title>
        <authorList>
            <consortium name="The Broad Institute Genomics Platform"/>
            <consortium name="The Broad Institute Genome Sequencing Center for Infectious Disease"/>
            <person name="Wu L."/>
            <person name="Ma J."/>
        </authorList>
    </citation>
    <scope>NUCLEOTIDE SEQUENCE [LARGE SCALE GENOMIC DNA]</scope>
    <source>
        <strain evidence="8">JCM 10083</strain>
    </source>
</reference>
<comment type="caution">
    <text evidence="7">The sequence shown here is derived from an EMBL/GenBank/DDBJ whole genome shotgun (WGS) entry which is preliminary data.</text>
</comment>
<feature type="domain" description="AMP-dependent synthetase/ligase" evidence="5">
    <location>
        <begin position="14"/>
        <end position="388"/>
    </location>
</feature>
<dbReference type="InterPro" id="IPR000873">
    <property type="entry name" value="AMP-dep_synth/lig_dom"/>
</dbReference>
<dbReference type="InterPro" id="IPR025110">
    <property type="entry name" value="AMP-bd_C"/>
</dbReference>
<feature type="domain" description="AMP-binding enzyme C-terminal" evidence="6">
    <location>
        <begin position="431"/>
        <end position="540"/>
    </location>
</feature>
<keyword evidence="8" id="KW-1185">Reference proteome</keyword>